<sequence>MSRTSRNTGLGKRIASLAGATALLLAGGVATAGQAAAGASCPSGYHCVFQGSVGSIGHKSFFNSDTDFTNDYWEDTGEPVNDQVMAASNSSNGGYESHYYKDINYGGGLIFCVNPGSQVNWDQLDWTQRNQASSLRLRPTTTIPCF</sequence>
<dbReference type="KEGG" id="slau:SLA_1933"/>
<dbReference type="RefSeq" id="WP_359874496.1">
    <property type="nucleotide sequence ID" value="NZ_JBEYHT010000008.1"/>
</dbReference>
<name>A0A160NY90_STRLU</name>
<evidence type="ECO:0008006" key="4">
    <source>
        <dbReference type="Google" id="ProtNLM"/>
    </source>
</evidence>
<evidence type="ECO:0000313" key="3">
    <source>
        <dbReference type="Proteomes" id="UP000217676"/>
    </source>
</evidence>
<dbReference type="AlphaFoldDB" id="A0A160NY90"/>
<feature type="chain" id="PRO_5039191516" description="Peptidase inhibitor family I36" evidence="1">
    <location>
        <begin position="33"/>
        <end position="146"/>
    </location>
</feature>
<keyword evidence="3" id="KW-1185">Reference proteome</keyword>
<feature type="signal peptide" evidence="1">
    <location>
        <begin position="1"/>
        <end position="32"/>
    </location>
</feature>
<keyword evidence="1" id="KW-0732">Signal</keyword>
<accession>A0A160NY90</accession>
<proteinExistence type="predicted"/>
<evidence type="ECO:0000313" key="2">
    <source>
        <dbReference type="EMBL" id="BAU82871.1"/>
    </source>
</evidence>
<dbReference type="Proteomes" id="UP000217676">
    <property type="component" value="Chromosome"/>
</dbReference>
<organism evidence="2 3">
    <name type="scientific">Streptomyces laurentii</name>
    <dbReference type="NCBI Taxonomy" id="39478"/>
    <lineage>
        <taxon>Bacteria</taxon>
        <taxon>Bacillati</taxon>
        <taxon>Actinomycetota</taxon>
        <taxon>Actinomycetes</taxon>
        <taxon>Kitasatosporales</taxon>
        <taxon>Streptomycetaceae</taxon>
        <taxon>Streptomyces</taxon>
    </lineage>
</organism>
<evidence type="ECO:0000256" key="1">
    <source>
        <dbReference type="SAM" id="SignalP"/>
    </source>
</evidence>
<gene>
    <name evidence="2" type="ORF">SLA_1933</name>
</gene>
<protein>
    <recommendedName>
        <fullName evidence="4">Peptidase inhibitor family I36</fullName>
    </recommendedName>
</protein>
<reference evidence="2 3" key="1">
    <citation type="journal article" date="2016" name="Genome Announc.">
        <title>Complete Genome Sequence of Thiostrepton-Producing Streptomyces laurentii ATCC 31255.</title>
        <authorList>
            <person name="Doi K."/>
            <person name="Fujino Y."/>
            <person name="Nagayoshi Y."/>
            <person name="Ohshima T."/>
            <person name="Ogata S."/>
        </authorList>
    </citation>
    <scope>NUCLEOTIDE SEQUENCE [LARGE SCALE GENOMIC DNA]</scope>
    <source>
        <strain evidence="2 3">ATCC 31255</strain>
    </source>
</reference>
<dbReference type="Pfam" id="PF03995">
    <property type="entry name" value="Inhibitor_I36"/>
    <property type="match status" value="1"/>
</dbReference>
<dbReference type="EMBL" id="AP017424">
    <property type="protein sequence ID" value="BAU82871.1"/>
    <property type="molecule type" value="Genomic_DNA"/>
</dbReference>